<dbReference type="EMBL" id="JADLQN010000001">
    <property type="protein sequence ID" value="MBF6353770.1"/>
    <property type="molecule type" value="Genomic_DNA"/>
</dbReference>
<dbReference type="Gene3D" id="3.40.50.1980">
    <property type="entry name" value="Nitrogenase molybdenum iron protein domain"/>
    <property type="match status" value="2"/>
</dbReference>
<dbReference type="PROSITE" id="PS50983">
    <property type="entry name" value="FE_B12_PBP"/>
    <property type="match status" value="1"/>
</dbReference>
<evidence type="ECO:0000256" key="1">
    <source>
        <dbReference type="ARBA" id="ARBA00008814"/>
    </source>
</evidence>
<accession>A0ABS0D5L3</accession>
<dbReference type="PANTHER" id="PTHR30535">
    <property type="entry name" value="VITAMIN B12-BINDING PROTEIN"/>
    <property type="match status" value="1"/>
</dbReference>
<feature type="chain" id="PRO_5045676279" evidence="2">
    <location>
        <begin position="28"/>
        <end position="330"/>
    </location>
</feature>
<evidence type="ECO:0000256" key="2">
    <source>
        <dbReference type="SAM" id="SignalP"/>
    </source>
</evidence>
<name>A0ABS0D5L3_9NOCA</name>
<dbReference type="InterPro" id="IPR002491">
    <property type="entry name" value="ABC_transptr_periplasmic_BD"/>
</dbReference>
<feature type="domain" description="Fe/B12 periplasmic-binding" evidence="3">
    <location>
        <begin position="63"/>
        <end position="330"/>
    </location>
</feature>
<dbReference type="PANTHER" id="PTHR30535:SF34">
    <property type="entry name" value="MOLYBDATE-BINDING PROTEIN MOLA"/>
    <property type="match status" value="1"/>
</dbReference>
<keyword evidence="5" id="KW-1185">Reference proteome</keyword>
<dbReference type="PROSITE" id="PS51257">
    <property type="entry name" value="PROKAR_LIPOPROTEIN"/>
    <property type="match status" value="1"/>
</dbReference>
<keyword evidence="2" id="KW-0732">Signal</keyword>
<dbReference type="SUPFAM" id="SSF53807">
    <property type="entry name" value="Helical backbone' metal receptor"/>
    <property type="match status" value="1"/>
</dbReference>
<evidence type="ECO:0000259" key="3">
    <source>
        <dbReference type="PROSITE" id="PS50983"/>
    </source>
</evidence>
<dbReference type="Pfam" id="PF01497">
    <property type="entry name" value="Peripla_BP_2"/>
    <property type="match status" value="1"/>
</dbReference>
<dbReference type="InterPro" id="IPR050902">
    <property type="entry name" value="ABC_Transporter_SBP"/>
</dbReference>
<organism evidence="4 5">
    <name type="scientific">Nocardia higoensis</name>
    <dbReference type="NCBI Taxonomy" id="228599"/>
    <lineage>
        <taxon>Bacteria</taxon>
        <taxon>Bacillati</taxon>
        <taxon>Actinomycetota</taxon>
        <taxon>Actinomycetes</taxon>
        <taxon>Mycobacteriales</taxon>
        <taxon>Nocardiaceae</taxon>
        <taxon>Nocardia</taxon>
    </lineage>
</organism>
<proteinExistence type="inferred from homology"/>
<dbReference type="RefSeq" id="WP_195000630.1">
    <property type="nucleotide sequence ID" value="NZ_JADLQN010000001.1"/>
</dbReference>
<evidence type="ECO:0000313" key="5">
    <source>
        <dbReference type="Proteomes" id="UP000707731"/>
    </source>
</evidence>
<comment type="similarity">
    <text evidence="1">Belongs to the bacterial solute-binding protein 8 family.</text>
</comment>
<evidence type="ECO:0000313" key="4">
    <source>
        <dbReference type="EMBL" id="MBF6353770.1"/>
    </source>
</evidence>
<feature type="signal peptide" evidence="2">
    <location>
        <begin position="1"/>
        <end position="27"/>
    </location>
</feature>
<protein>
    <submittedName>
        <fullName evidence="4">ABC transporter substrate-binding protein</fullName>
    </submittedName>
</protein>
<dbReference type="Proteomes" id="UP000707731">
    <property type="component" value="Unassembled WGS sequence"/>
</dbReference>
<sequence length="330" mass="34379">MKSLFGRRIRRLAALPATLVVAVGMTACGETSTESAQPATGGGFPLTISSCGREVTFDAPPQRVVTVGSIAAPMIAAAGAGDRVVARTFETAPFPGKYADQLAHAEFVAPTAELAREEIIARTPDVVVSFEGAAVTADDLAAAQIPLVVTRGYCQNAAGSFDDIFDDIELYGKLFGTEPAAAAEVEALRARVASVTDKTSAATSAEPRPAAALILSRDGSTLNAYGGTSTVDTQMQMLGLSNIFGDVDKRSFGANTETLIQRDPAVVILLTQGDQTPESARQALRSRPELADVEAIRADRIIAIPFGYTGPGPVAVEGLEVLANELADLR</sequence>
<reference evidence="4 5" key="1">
    <citation type="submission" date="2020-10" db="EMBL/GenBank/DDBJ databases">
        <title>Identification of Nocardia species via Next-generation sequencing and recognition of intraspecies genetic diversity.</title>
        <authorList>
            <person name="Li P."/>
            <person name="Li P."/>
            <person name="Lu B."/>
        </authorList>
    </citation>
    <scope>NUCLEOTIDE SEQUENCE [LARGE SCALE GENOMIC DNA]</scope>
    <source>
        <strain evidence="4 5">BJ06-0143</strain>
    </source>
</reference>
<comment type="caution">
    <text evidence="4">The sequence shown here is derived from an EMBL/GenBank/DDBJ whole genome shotgun (WGS) entry which is preliminary data.</text>
</comment>
<gene>
    <name evidence="4" type="ORF">IU449_04260</name>
</gene>